<evidence type="ECO:0000259" key="2">
    <source>
        <dbReference type="PROSITE" id="PS00662"/>
    </source>
</evidence>
<organism evidence="3 4">
    <name type="scientific">Synechococcus elongatus PCC 11801</name>
    <dbReference type="NCBI Taxonomy" id="2219813"/>
    <lineage>
        <taxon>Bacteria</taxon>
        <taxon>Bacillati</taxon>
        <taxon>Cyanobacteriota</taxon>
        <taxon>Cyanophyceae</taxon>
        <taxon>Synechococcales</taxon>
        <taxon>Synechococcaceae</taxon>
        <taxon>Synechococcus</taxon>
    </lineage>
</organism>
<dbReference type="Proteomes" id="UP000267249">
    <property type="component" value="Chromosome"/>
</dbReference>
<dbReference type="InterPro" id="IPR006321">
    <property type="entry name" value="PilT/PilU"/>
</dbReference>
<comment type="similarity">
    <text evidence="1">Belongs to the GSP E family.</text>
</comment>
<feature type="domain" description="Bacterial type II secretion system protein E" evidence="2">
    <location>
        <begin position="197"/>
        <end position="211"/>
    </location>
</feature>
<dbReference type="PANTHER" id="PTHR30486:SF6">
    <property type="entry name" value="TYPE IV PILUS RETRACTATION ATPASE PILT"/>
    <property type="match status" value="1"/>
</dbReference>
<dbReference type="EMBL" id="CP030139">
    <property type="protein sequence ID" value="AZB72551.1"/>
    <property type="molecule type" value="Genomic_DNA"/>
</dbReference>
<dbReference type="InterPro" id="IPR003593">
    <property type="entry name" value="AAA+_ATPase"/>
</dbReference>
<dbReference type="InterPro" id="IPR050921">
    <property type="entry name" value="T4SS_GSP_E_ATPase"/>
</dbReference>
<dbReference type="SMART" id="SM00382">
    <property type="entry name" value="AAA"/>
    <property type="match status" value="1"/>
</dbReference>
<gene>
    <name evidence="3" type="ORF">DOP62_07320</name>
</gene>
<accession>A0AAN1QNR5</accession>
<protein>
    <submittedName>
        <fullName evidence="3">PilT/PilU family type 4a pilus ATPase</fullName>
    </submittedName>
</protein>
<dbReference type="Gene3D" id="3.30.450.90">
    <property type="match status" value="1"/>
</dbReference>
<dbReference type="Pfam" id="PF00437">
    <property type="entry name" value="T2SSE"/>
    <property type="match status" value="1"/>
</dbReference>
<dbReference type="PROSITE" id="PS00662">
    <property type="entry name" value="T2SP_E"/>
    <property type="match status" value="1"/>
</dbReference>
<dbReference type="InterPro" id="IPR027417">
    <property type="entry name" value="P-loop_NTPase"/>
</dbReference>
<dbReference type="RefSeq" id="WP_208672636.1">
    <property type="nucleotide sequence ID" value="NZ_CP030139.2"/>
</dbReference>
<dbReference type="PANTHER" id="PTHR30486">
    <property type="entry name" value="TWITCHING MOTILITY PROTEIN PILT"/>
    <property type="match status" value="1"/>
</dbReference>
<dbReference type="GO" id="GO:0005524">
    <property type="term" value="F:ATP binding"/>
    <property type="evidence" value="ECO:0007669"/>
    <property type="project" value="InterPro"/>
</dbReference>
<dbReference type="NCBIfam" id="TIGR01420">
    <property type="entry name" value="pilT_fam"/>
    <property type="match status" value="1"/>
</dbReference>
<dbReference type="AlphaFoldDB" id="A0AAN1QNR5"/>
<evidence type="ECO:0000313" key="4">
    <source>
        <dbReference type="Proteomes" id="UP000267249"/>
    </source>
</evidence>
<reference evidence="3 4" key="1">
    <citation type="journal article" date="2018" name="Sci. Rep.">
        <title>Genome Features and Biochemical Characteristics of a Robust, Fast Growing and Naturally Transformable Cyanobacterium Synechococcus elongatus PCC 11801 Isolated from India.</title>
        <authorList>
            <person name="Jaiswal D."/>
            <person name="Sengupta A."/>
            <person name="Sohoni S."/>
            <person name="Sengupta S."/>
            <person name="Phadnavis A.G."/>
            <person name="Pakrasi H.B."/>
            <person name="Wangikar P.P."/>
        </authorList>
    </citation>
    <scope>NUCLEOTIDE SEQUENCE [LARGE SCALE GENOMIC DNA]</scope>
    <source>
        <strain evidence="3 4">PCC 11801</strain>
    </source>
</reference>
<evidence type="ECO:0000256" key="1">
    <source>
        <dbReference type="ARBA" id="ARBA00006611"/>
    </source>
</evidence>
<dbReference type="SUPFAM" id="SSF52540">
    <property type="entry name" value="P-loop containing nucleoside triphosphate hydrolases"/>
    <property type="match status" value="1"/>
</dbReference>
<evidence type="ECO:0000313" key="3">
    <source>
        <dbReference type="EMBL" id="AZB72551.1"/>
    </source>
</evidence>
<dbReference type="InterPro" id="IPR001482">
    <property type="entry name" value="T2SS/T4SS_dom"/>
</dbReference>
<dbReference type="Gene3D" id="3.40.50.300">
    <property type="entry name" value="P-loop containing nucleotide triphosphate hydrolases"/>
    <property type="match status" value="1"/>
</dbReference>
<sequence length="371" mass="41481">MTAPTIEQLVRKACQVQASDIHLRVGHPPYFRLREQMYPLPKAPAVTESDMDSWLNEILTPAQRTRLQETQEIDEALFYPNLIRCRVVCFQTLDGTAITLRLIPLQIPSLFELQLPSVLSGLVQRKQGLILVTGPTGSGKSTTLAAMVNEMNQTMARHIITIEDPIEYVFEPVRCLITQREIGRHAHDFASALRAALRADPDVILVGEIRDQKTLKTAIYAAQTGHLVLGTLHARNTVSTIDRLIGLDGMVQSSDTRKQFLELLVAVISQQLITPQTGSRRAILEVLINTPAIQDYLNRGELEEAYRLMELDTIEGMQTLNEALLIEIEQGRLSVEEALKVSIDPGDLDRRLRITGIAQAQGFSSHFQSDF</sequence>
<name>A0AAN1QNR5_SYNEL</name>
<proteinExistence type="inferred from homology"/>
<dbReference type="GO" id="GO:0016887">
    <property type="term" value="F:ATP hydrolysis activity"/>
    <property type="evidence" value="ECO:0007669"/>
    <property type="project" value="InterPro"/>
</dbReference>